<dbReference type="Proteomes" id="UP000260311">
    <property type="component" value="Segment"/>
</dbReference>
<organism evidence="1 2">
    <name type="scientific">Vibrio phage YC</name>
    <dbReference type="NCBI Taxonomy" id="2267403"/>
    <lineage>
        <taxon>Viruses</taxon>
        <taxon>Duplodnaviria</taxon>
        <taxon>Heunggongvirae</taxon>
        <taxon>Uroviricota</taxon>
        <taxon>Caudoviricetes</taxon>
        <taxon>Pantevenvirales</taxon>
        <taxon>Ackermannviridae</taxon>
        <taxon>Campanilevirus</taxon>
        <taxon>Campanilevirus YC</taxon>
    </lineage>
</organism>
<reference evidence="1 2" key="1">
    <citation type="submission" date="2018-05" db="EMBL/GenBank/DDBJ databases">
        <title>The genome of Vibrio coralliilyticus phage YC.</title>
        <authorList>
            <person name="Benler S."/>
        </authorList>
    </citation>
    <scope>NUCLEOTIDE SEQUENCE [LARGE SCALE GENOMIC DNA]</scope>
</reference>
<keyword evidence="2" id="KW-1185">Reference proteome</keyword>
<dbReference type="EMBL" id="MH375644">
    <property type="protein sequence ID" value="AXC34464.1"/>
    <property type="molecule type" value="Genomic_DNA"/>
</dbReference>
<dbReference type="KEGG" id="vg:55608542"/>
<protein>
    <submittedName>
        <fullName evidence="1">Uncharacterized protein</fullName>
    </submittedName>
</protein>
<evidence type="ECO:0000313" key="2">
    <source>
        <dbReference type="Proteomes" id="UP000260311"/>
    </source>
</evidence>
<sequence>MTTFRNINISEHAGVDHIIVDLNGDLGYIEAYNELLEWIGGAWLVIDCQTEAEDSLEQLLDSFQQCDEIIDYDKEEPECGYTRYLVTIAE</sequence>
<dbReference type="RefSeq" id="YP_009838310.1">
    <property type="nucleotide sequence ID" value="NC_048709.1"/>
</dbReference>
<name>A0A384ZS71_9CAUD</name>
<accession>A0A384ZS71</accession>
<dbReference type="GeneID" id="55608542"/>
<evidence type="ECO:0000313" key="1">
    <source>
        <dbReference type="EMBL" id="AXC34464.1"/>
    </source>
</evidence>
<proteinExistence type="predicted"/>